<dbReference type="Pfam" id="PF01412">
    <property type="entry name" value="ArfGap"/>
    <property type="match status" value="1"/>
</dbReference>
<dbReference type="GO" id="GO:0005096">
    <property type="term" value="F:GTPase activator activity"/>
    <property type="evidence" value="ECO:0007669"/>
    <property type="project" value="UniProtKB-KW"/>
</dbReference>
<dbReference type="GO" id="GO:0036465">
    <property type="term" value="P:synaptic vesicle recycling"/>
    <property type="evidence" value="ECO:0007669"/>
    <property type="project" value="TreeGrafter"/>
</dbReference>
<keyword evidence="2" id="KW-0479">Metal-binding</keyword>
<feature type="region of interest" description="Disordered" evidence="9">
    <location>
        <begin position="380"/>
        <end position="410"/>
    </location>
</feature>
<feature type="domain" description="Arf-GAP" evidence="10">
    <location>
        <begin position="1"/>
        <end position="124"/>
    </location>
</feature>
<organism evidence="11 12">
    <name type="scientific">Catagonus wagneri</name>
    <name type="common">Chacoan peccary</name>
    <dbReference type="NCBI Taxonomy" id="51154"/>
    <lineage>
        <taxon>Eukaryota</taxon>
        <taxon>Metazoa</taxon>
        <taxon>Chordata</taxon>
        <taxon>Craniata</taxon>
        <taxon>Vertebrata</taxon>
        <taxon>Euteleostomi</taxon>
        <taxon>Mammalia</taxon>
        <taxon>Eutheria</taxon>
        <taxon>Laurasiatheria</taxon>
        <taxon>Artiodactyla</taxon>
        <taxon>Suina</taxon>
        <taxon>Tayassuidae</taxon>
        <taxon>Catagonus</taxon>
    </lineage>
</organism>
<feature type="compositionally biased region" description="Acidic residues" evidence="9">
    <location>
        <begin position="385"/>
        <end position="403"/>
    </location>
</feature>
<dbReference type="SMART" id="SM00248">
    <property type="entry name" value="ANK"/>
    <property type="match status" value="3"/>
</dbReference>
<evidence type="ECO:0000256" key="3">
    <source>
        <dbReference type="ARBA" id="ARBA00022737"/>
    </source>
</evidence>
<dbReference type="Ensembl" id="ENSCWAT00000017150.1">
    <property type="protein sequence ID" value="ENSCWAP00000015798.1"/>
    <property type="gene ID" value="ENSCWAG00000011894.1"/>
</dbReference>
<dbReference type="AlphaFoldDB" id="A0A8C3WG85"/>
<dbReference type="PROSITE" id="PS50088">
    <property type="entry name" value="ANK_REPEAT"/>
    <property type="match status" value="1"/>
</dbReference>
<accession>A0A8C3WG85</accession>
<keyword evidence="1" id="KW-0343">GTPase activation</keyword>
<evidence type="ECO:0000256" key="1">
    <source>
        <dbReference type="ARBA" id="ARBA00022468"/>
    </source>
</evidence>
<dbReference type="PROSITE" id="PS50297">
    <property type="entry name" value="ANK_REP_REGION"/>
    <property type="match status" value="1"/>
</dbReference>
<dbReference type="Gene3D" id="1.10.220.150">
    <property type="entry name" value="Arf GTPase activating protein"/>
    <property type="match status" value="1"/>
</dbReference>
<reference evidence="11" key="1">
    <citation type="submission" date="2025-08" db="UniProtKB">
        <authorList>
            <consortium name="Ensembl"/>
        </authorList>
    </citation>
    <scope>IDENTIFICATION</scope>
</reference>
<feature type="compositionally biased region" description="Basic and acidic residues" evidence="9">
    <location>
        <begin position="520"/>
        <end position="533"/>
    </location>
</feature>
<dbReference type="Proteomes" id="UP000694540">
    <property type="component" value="Unplaced"/>
</dbReference>
<dbReference type="SUPFAM" id="SSF57863">
    <property type="entry name" value="ArfGap/RecO-like zinc finger"/>
    <property type="match status" value="1"/>
</dbReference>
<dbReference type="FunFam" id="1.25.40.20:FF:000013">
    <property type="entry name" value="ARF GTPase-activating protein GIT1 isoform 1"/>
    <property type="match status" value="1"/>
</dbReference>
<keyword evidence="3" id="KW-0677">Repeat</keyword>
<evidence type="ECO:0000313" key="11">
    <source>
        <dbReference type="Ensembl" id="ENSCWAP00000015798.1"/>
    </source>
</evidence>
<dbReference type="InterPro" id="IPR001164">
    <property type="entry name" value="ArfGAP_dom"/>
</dbReference>
<evidence type="ECO:0000256" key="8">
    <source>
        <dbReference type="PROSITE-ProRule" id="PRU00288"/>
    </source>
</evidence>
<dbReference type="GO" id="GO:0031267">
    <property type="term" value="F:small GTPase binding"/>
    <property type="evidence" value="ECO:0007669"/>
    <property type="project" value="TreeGrafter"/>
</dbReference>
<dbReference type="FunFam" id="1.10.220.150:FF:000003">
    <property type="entry name" value="ARF GTPase-activating protein GIT2 isoform 1"/>
    <property type="match status" value="1"/>
</dbReference>
<evidence type="ECO:0000259" key="10">
    <source>
        <dbReference type="PROSITE" id="PS50115"/>
    </source>
</evidence>
<feature type="region of interest" description="Disordered" evidence="9">
    <location>
        <begin position="433"/>
        <end position="586"/>
    </location>
</feature>
<dbReference type="InterPro" id="IPR002110">
    <property type="entry name" value="Ankyrin_rpt"/>
</dbReference>
<dbReference type="SUPFAM" id="SSF48403">
    <property type="entry name" value="Ankyrin repeat"/>
    <property type="match status" value="1"/>
</dbReference>
<dbReference type="InterPro" id="IPR036770">
    <property type="entry name" value="Ankyrin_rpt-contain_sf"/>
</dbReference>
<evidence type="ECO:0000256" key="7">
    <source>
        <dbReference type="PROSITE-ProRule" id="PRU00023"/>
    </source>
</evidence>
<proteinExistence type="predicted"/>
<dbReference type="SMART" id="SM00105">
    <property type="entry name" value="ArfGap"/>
    <property type="match status" value="1"/>
</dbReference>
<dbReference type="GeneTree" id="ENSGT00940000156383"/>
<dbReference type="InterPro" id="IPR038508">
    <property type="entry name" value="ArfGAP_dom_sf"/>
</dbReference>
<dbReference type="PANTHER" id="PTHR46097:SF4">
    <property type="entry name" value="ARF GTPASE-ACTIVATING PROTEIN GIT2"/>
    <property type="match status" value="1"/>
</dbReference>
<feature type="repeat" description="ANK" evidence="7">
    <location>
        <begin position="166"/>
        <end position="198"/>
    </location>
</feature>
<dbReference type="GO" id="GO:0008270">
    <property type="term" value="F:zinc ion binding"/>
    <property type="evidence" value="ECO:0007669"/>
    <property type="project" value="UniProtKB-KW"/>
</dbReference>
<sequence>MSKRLRSSEVCADCSGPDPSWASVNRGTFICDECCSVHRSLGRHISQVRHLKHTPWPPTLLQMVETLYNNGANSIWEHSLLDPASILSGRRKANPQDKVHPNKAEFIKAKYQMLAFVHRLPCRDDDSVTAKDLSKQLHSSVRTGNLETCLRLLSLGAQANFFHPEKGNTPLHVASKAGQILQAELLAVYGADPGTQDSSGKTPVDYARQGGHHELAERLVEIQYELTDRLAFYLCGRKPDHKNGQHFIIPQMADSSLDLSELAKAAKKKLQSLSNHLFEELAMDVYDEVDRRETDAVWLATQNHSTLVTETTVVPFLPVNPEYSSTRNQGRQKLARFNAHEFATLVIDILSDAKRRQQGSPLSSSKDNVELILKTISNQHSIESQDNDQPDYDSVASDEETDLEATASKAHRQKLQTLQSENSNLRKQATTNIYQVQTGSEYTDTSNHSSLKRRPSARGSRPMSMYETGSGQKPYLPMGEVNHPEESRTRLQPFPSHIGRSALVTSSSSLPSFPSTLSWSRDESARRASRLEKQNSTPESDYDNTPNDRDPDDMGSSRKGRQRSMVWHSDGSGPDTTEPLVAPSPILPSTEDVIRKTEQITKNIQELLRAAQENKHDSYIPCSERIHVAVTEMAALFPKKPKSDMVRTSLRLLTSSAYRLQSECKKTLPGDPGPPTDIQLVTQQVIQCAYDIAKAAKQLVTITTKENNN</sequence>
<dbReference type="InterPro" id="IPR022018">
    <property type="entry name" value="GIT1_C"/>
</dbReference>
<feature type="compositionally biased region" description="Polar residues" evidence="9">
    <location>
        <begin position="534"/>
        <end position="545"/>
    </location>
</feature>
<feature type="compositionally biased region" description="Low complexity" evidence="9">
    <location>
        <begin position="505"/>
        <end position="519"/>
    </location>
</feature>
<dbReference type="SMART" id="SM00555">
    <property type="entry name" value="GIT"/>
    <property type="match status" value="2"/>
</dbReference>
<dbReference type="PRINTS" id="PR00405">
    <property type="entry name" value="REVINTRACTNG"/>
</dbReference>
<dbReference type="Pfam" id="PF12796">
    <property type="entry name" value="Ank_2"/>
    <property type="match status" value="1"/>
</dbReference>
<keyword evidence="12" id="KW-1185">Reference proteome</keyword>
<feature type="compositionally biased region" description="Polar residues" evidence="9">
    <location>
        <begin position="433"/>
        <end position="449"/>
    </location>
</feature>
<evidence type="ECO:0000256" key="4">
    <source>
        <dbReference type="ARBA" id="ARBA00022771"/>
    </source>
</evidence>
<dbReference type="Gene3D" id="1.25.40.20">
    <property type="entry name" value="Ankyrin repeat-containing domain"/>
    <property type="match status" value="1"/>
</dbReference>
<keyword evidence="5" id="KW-0862">Zinc</keyword>
<dbReference type="FunFam" id="1.20.120.330:FF:000002">
    <property type="entry name" value="ARF GTPase-activating protein GIT2 isoform 1"/>
    <property type="match status" value="1"/>
</dbReference>
<keyword evidence="6 7" id="KW-0040">ANK repeat</keyword>
<evidence type="ECO:0000256" key="6">
    <source>
        <dbReference type="ARBA" id="ARBA00023043"/>
    </source>
</evidence>
<dbReference type="PROSITE" id="PS50115">
    <property type="entry name" value="ARFGAP"/>
    <property type="match status" value="1"/>
</dbReference>
<dbReference type="InterPro" id="IPR047161">
    <property type="entry name" value="GIT-like"/>
</dbReference>
<evidence type="ECO:0000256" key="2">
    <source>
        <dbReference type="ARBA" id="ARBA00022723"/>
    </source>
</evidence>
<dbReference type="CDD" id="cd08847">
    <property type="entry name" value="ArfGap_GIT2"/>
    <property type="match status" value="1"/>
</dbReference>
<keyword evidence="4 8" id="KW-0863">Zinc-finger</keyword>
<dbReference type="PANTHER" id="PTHR46097">
    <property type="entry name" value="G PROTEIN-COUPLED RECEPTOR KINASE INTERACTING ARFGAP"/>
    <property type="match status" value="1"/>
</dbReference>
<dbReference type="Gene3D" id="1.20.120.330">
    <property type="entry name" value="Nucleotidyltransferases domain 2"/>
    <property type="match status" value="1"/>
</dbReference>
<name>A0A8C3WG85_9CETA</name>
<evidence type="ECO:0000256" key="9">
    <source>
        <dbReference type="SAM" id="MobiDB-lite"/>
    </source>
</evidence>
<evidence type="ECO:0000313" key="12">
    <source>
        <dbReference type="Proteomes" id="UP000694540"/>
    </source>
</evidence>
<dbReference type="InterPro" id="IPR037278">
    <property type="entry name" value="ARFGAP/RecO"/>
</dbReference>
<evidence type="ECO:0000256" key="5">
    <source>
        <dbReference type="ARBA" id="ARBA00022833"/>
    </source>
</evidence>
<dbReference type="GO" id="GO:0098793">
    <property type="term" value="C:presynapse"/>
    <property type="evidence" value="ECO:0007669"/>
    <property type="project" value="GOC"/>
</dbReference>
<reference evidence="11" key="2">
    <citation type="submission" date="2025-09" db="UniProtKB">
        <authorList>
            <consortium name="Ensembl"/>
        </authorList>
    </citation>
    <scope>IDENTIFICATION</scope>
</reference>
<dbReference type="GO" id="GO:0007420">
    <property type="term" value="P:brain development"/>
    <property type="evidence" value="ECO:0007669"/>
    <property type="project" value="InterPro"/>
</dbReference>
<dbReference type="GO" id="GO:0032012">
    <property type="term" value="P:regulation of ARF protein signal transduction"/>
    <property type="evidence" value="ECO:0007669"/>
    <property type="project" value="InterPro"/>
</dbReference>
<protein>
    <submittedName>
        <fullName evidence="11">GIT ArfGAP 2</fullName>
    </submittedName>
</protein>
<dbReference type="Pfam" id="PF12205">
    <property type="entry name" value="GIT1_C"/>
    <property type="match status" value="1"/>
</dbReference>
<dbReference type="Pfam" id="PF08518">
    <property type="entry name" value="GIT_SHD"/>
    <property type="match status" value="2"/>
</dbReference>
<gene>
    <name evidence="11" type="primary">GIT2</name>
</gene>
<dbReference type="InterPro" id="IPR013724">
    <property type="entry name" value="GIT_SHD"/>
</dbReference>
<dbReference type="GO" id="GO:0008277">
    <property type="term" value="P:regulation of G protein-coupled receptor signaling pathway"/>
    <property type="evidence" value="ECO:0007669"/>
    <property type="project" value="TreeGrafter"/>
</dbReference>